<dbReference type="OrthoDB" id="3800774at2759"/>
<organism evidence="2 3">
    <name type="scientific">Bimuria novae-zelandiae CBS 107.79</name>
    <dbReference type="NCBI Taxonomy" id="1447943"/>
    <lineage>
        <taxon>Eukaryota</taxon>
        <taxon>Fungi</taxon>
        <taxon>Dikarya</taxon>
        <taxon>Ascomycota</taxon>
        <taxon>Pezizomycotina</taxon>
        <taxon>Dothideomycetes</taxon>
        <taxon>Pleosporomycetidae</taxon>
        <taxon>Pleosporales</taxon>
        <taxon>Massarineae</taxon>
        <taxon>Didymosphaeriaceae</taxon>
        <taxon>Bimuria</taxon>
    </lineage>
</organism>
<feature type="region of interest" description="Disordered" evidence="1">
    <location>
        <begin position="193"/>
        <end position="260"/>
    </location>
</feature>
<name>A0A6A5VCH1_9PLEO</name>
<keyword evidence="3" id="KW-1185">Reference proteome</keyword>
<feature type="compositionally biased region" description="Polar residues" evidence="1">
    <location>
        <begin position="301"/>
        <end position="315"/>
    </location>
</feature>
<feature type="compositionally biased region" description="Basic and acidic residues" evidence="1">
    <location>
        <begin position="223"/>
        <end position="238"/>
    </location>
</feature>
<feature type="region of interest" description="Disordered" evidence="1">
    <location>
        <begin position="276"/>
        <end position="325"/>
    </location>
</feature>
<feature type="compositionally biased region" description="Low complexity" evidence="1">
    <location>
        <begin position="82"/>
        <end position="92"/>
    </location>
</feature>
<evidence type="ECO:0000313" key="3">
    <source>
        <dbReference type="Proteomes" id="UP000800036"/>
    </source>
</evidence>
<feature type="compositionally biased region" description="Basic and acidic residues" evidence="1">
    <location>
        <begin position="245"/>
        <end position="259"/>
    </location>
</feature>
<feature type="region of interest" description="Disordered" evidence="1">
    <location>
        <begin position="1"/>
        <end position="120"/>
    </location>
</feature>
<dbReference type="Proteomes" id="UP000800036">
    <property type="component" value="Unassembled WGS sequence"/>
</dbReference>
<feature type="compositionally biased region" description="Low complexity" evidence="1">
    <location>
        <begin position="277"/>
        <end position="288"/>
    </location>
</feature>
<evidence type="ECO:0000313" key="2">
    <source>
        <dbReference type="EMBL" id="KAF1974844.1"/>
    </source>
</evidence>
<sequence length="325" mass="36568">MVPPAARTGATTRSKAGTARRPTQKAARELRVRWRTPITHVVTDGSAAKKPPPKAAESGRRRAPKQSKKPLNEPSRNPPEQPAAAPISSPEPEAAEVEVLDLTSTPPELPALPQSSPVPEEPMYEMEFKYNLRVNKFSKVKDANPTTREHFEIRPVDSETWARRKIEGQSGVSVEFPPHQLVDYWRRCTGNKLRVDRHTRKGKGKRKSSTSDSEEEKLKRLRKDMELRRVESQMRRMEEEDEDREERREQRRLDRDLRRNQVPFGVGQWPCAHQHAPGVLPPLGQLPPATLPHPLPTVTPSAQRTVPARSSSSVTGAGLKGQLVP</sequence>
<feature type="compositionally biased region" description="Basic residues" evidence="1">
    <location>
        <begin position="195"/>
        <end position="208"/>
    </location>
</feature>
<accession>A0A6A5VCH1</accession>
<gene>
    <name evidence="2" type="ORF">BU23DRAFT_598147</name>
</gene>
<reference evidence="2" key="1">
    <citation type="journal article" date="2020" name="Stud. Mycol.">
        <title>101 Dothideomycetes genomes: a test case for predicting lifestyles and emergence of pathogens.</title>
        <authorList>
            <person name="Haridas S."/>
            <person name="Albert R."/>
            <person name="Binder M."/>
            <person name="Bloem J."/>
            <person name="Labutti K."/>
            <person name="Salamov A."/>
            <person name="Andreopoulos B."/>
            <person name="Baker S."/>
            <person name="Barry K."/>
            <person name="Bills G."/>
            <person name="Bluhm B."/>
            <person name="Cannon C."/>
            <person name="Castanera R."/>
            <person name="Culley D."/>
            <person name="Daum C."/>
            <person name="Ezra D."/>
            <person name="Gonzalez J."/>
            <person name="Henrissat B."/>
            <person name="Kuo A."/>
            <person name="Liang C."/>
            <person name="Lipzen A."/>
            <person name="Lutzoni F."/>
            <person name="Magnuson J."/>
            <person name="Mondo S."/>
            <person name="Nolan M."/>
            <person name="Ohm R."/>
            <person name="Pangilinan J."/>
            <person name="Park H.-J."/>
            <person name="Ramirez L."/>
            <person name="Alfaro M."/>
            <person name="Sun H."/>
            <person name="Tritt A."/>
            <person name="Yoshinaga Y."/>
            <person name="Zwiers L.-H."/>
            <person name="Turgeon B."/>
            <person name="Goodwin S."/>
            <person name="Spatafora J."/>
            <person name="Crous P."/>
            <person name="Grigoriev I."/>
        </authorList>
    </citation>
    <scope>NUCLEOTIDE SEQUENCE</scope>
    <source>
        <strain evidence="2">CBS 107.79</strain>
    </source>
</reference>
<dbReference type="AlphaFoldDB" id="A0A6A5VCH1"/>
<protein>
    <submittedName>
        <fullName evidence="2">Uncharacterized protein</fullName>
    </submittedName>
</protein>
<dbReference type="EMBL" id="ML976673">
    <property type="protein sequence ID" value="KAF1974844.1"/>
    <property type="molecule type" value="Genomic_DNA"/>
</dbReference>
<proteinExistence type="predicted"/>
<evidence type="ECO:0000256" key="1">
    <source>
        <dbReference type="SAM" id="MobiDB-lite"/>
    </source>
</evidence>